<comment type="subunit">
    <text evidence="2">Homotetramer.</text>
</comment>
<dbReference type="SUPFAM" id="SSF50249">
    <property type="entry name" value="Nucleic acid-binding proteins"/>
    <property type="match status" value="1"/>
</dbReference>
<evidence type="ECO:0000313" key="6">
    <source>
        <dbReference type="Proteomes" id="UP000655410"/>
    </source>
</evidence>
<dbReference type="RefSeq" id="WP_188783290.1">
    <property type="nucleotide sequence ID" value="NZ_BMNI01000002.1"/>
</dbReference>
<dbReference type="InterPro" id="IPR000424">
    <property type="entry name" value="Primosome_PriB/ssb"/>
</dbReference>
<dbReference type="PANTHER" id="PTHR10302:SF27">
    <property type="entry name" value="SINGLE-STRANDED DNA-BINDING PROTEIN"/>
    <property type="match status" value="1"/>
</dbReference>
<dbReference type="NCBIfam" id="TIGR00621">
    <property type="entry name" value="ssb"/>
    <property type="match status" value="1"/>
</dbReference>
<keyword evidence="6" id="KW-1185">Reference proteome</keyword>
<comment type="caution">
    <text evidence="2">Lacks conserved residue(s) required for the propagation of feature annotation.</text>
</comment>
<dbReference type="InterPro" id="IPR012340">
    <property type="entry name" value="NA-bd_OB-fold"/>
</dbReference>
<dbReference type="PANTHER" id="PTHR10302">
    <property type="entry name" value="SINGLE-STRANDED DNA-BINDING PROTEIN"/>
    <property type="match status" value="1"/>
</dbReference>
<comment type="caution">
    <text evidence="5">The sequence shown here is derived from an EMBL/GenBank/DDBJ whole genome shotgun (WGS) entry which is preliminary data.</text>
</comment>
<keyword evidence="1 2" id="KW-0238">DNA-binding</keyword>
<dbReference type="GO" id="GO:0003677">
    <property type="term" value="F:DNA binding"/>
    <property type="evidence" value="ECO:0007669"/>
    <property type="project" value="UniProtKB-KW"/>
</dbReference>
<dbReference type="Pfam" id="PF00436">
    <property type="entry name" value="SSB"/>
    <property type="match status" value="1"/>
</dbReference>
<dbReference type="HAMAP" id="MF_00984">
    <property type="entry name" value="SSB"/>
    <property type="match status" value="1"/>
</dbReference>
<accession>A0ABQ2N858</accession>
<evidence type="ECO:0000256" key="2">
    <source>
        <dbReference type="HAMAP-Rule" id="MF_00984"/>
    </source>
</evidence>
<dbReference type="CDD" id="cd04496">
    <property type="entry name" value="SSB_OBF"/>
    <property type="match status" value="1"/>
</dbReference>
<protein>
    <recommendedName>
        <fullName evidence="2 3">Single-stranded DNA-binding protein</fullName>
        <shortName evidence="2">SSB</shortName>
    </recommendedName>
</protein>
<reference evidence="6" key="1">
    <citation type="journal article" date="2019" name="Int. J. Syst. Evol. Microbiol.">
        <title>The Global Catalogue of Microorganisms (GCM) 10K type strain sequencing project: providing services to taxonomists for standard genome sequencing and annotation.</title>
        <authorList>
            <consortium name="The Broad Institute Genomics Platform"/>
            <consortium name="The Broad Institute Genome Sequencing Center for Infectious Disease"/>
            <person name="Wu L."/>
            <person name="Ma J."/>
        </authorList>
    </citation>
    <scope>NUCLEOTIDE SEQUENCE [LARGE SCALE GENOMIC DNA]</scope>
    <source>
        <strain evidence="6">CGMCC 4.7371</strain>
    </source>
</reference>
<dbReference type="EMBL" id="BMNI01000002">
    <property type="protein sequence ID" value="GGO88091.1"/>
    <property type="molecule type" value="Genomic_DNA"/>
</dbReference>
<dbReference type="Proteomes" id="UP000655410">
    <property type="component" value="Unassembled WGS sequence"/>
</dbReference>
<organism evidence="5 6">
    <name type="scientific">Nocardioides phosphati</name>
    <dbReference type="NCBI Taxonomy" id="1867775"/>
    <lineage>
        <taxon>Bacteria</taxon>
        <taxon>Bacillati</taxon>
        <taxon>Actinomycetota</taxon>
        <taxon>Actinomycetes</taxon>
        <taxon>Propionibacteriales</taxon>
        <taxon>Nocardioidaceae</taxon>
        <taxon>Nocardioides</taxon>
    </lineage>
</organism>
<dbReference type="InterPro" id="IPR011344">
    <property type="entry name" value="ssDNA-bd"/>
</dbReference>
<evidence type="ECO:0000256" key="3">
    <source>
        <dbReference type="RuleBase" id="RU000524"/>
    </source>
</evidence>
<dbReference type="PROSITE" id="PS50935">
    <property type="entry name" value="SSB"/>
    <property type="match status" value="1"/>
</dbReference>
<gene>
    <name evidence="5" type="primary">ssb1</name>
    <name evidence="5" type="ORF">GCM10011584_14290</name>
</gene>
<evidence type="ECO:0000256" key="4">
    <source>
        <dbReference type="SAM" id="MobiDB-lite"/>
    </source>
</evidence>
<evidence type="ECO:0000313" key="5">
    <source>
        <dbReference type="EMBL" id="GGO88091.1"/>
    </source>
</evidence>
<dbReference type="Gene3D" id="2.40.50.140">
    <property type="entry name" value="Nucleic acid-binding proteins"/>
    <property type="match status" value="1"/>
</dbReference>
<evidence type="ECO:0000256" key="1">
    <source>
        <dbReference type="ARBA" id="ARBA00023125"/>
    </source>
</evidence>
<sequence length="179" mass="19618">MNETMVTVVGFVGTRPELRSVGETCVAGFRVGSTPRVFSSRDNTWSDRETNWYTVNAWRALGEHCAESLRVGEPVVVHGRLRTQTWSDDAGNVRTTLSLDAVSVGHDLSRGSSAFIPDRRPAAQPTAEDRELAQQNDEWSVPMPQVSSHGRFDQPPVDVSGLEETPSPEVAEEPALAPF</sequence>
<name>A0ABQ2N858_9ACTN</name>
<feature type="region of interest" description="Disordered" evidence="4">
    <location>
        <begin position="111"/>
        <end position="179"/>
    </location>
</feature>
<proteinExistence type="inferred from homology"/>
<feature type="compositionally biased region" description="Basic and acidic residues" evidence="4">
    <location>
        <begin position="117"/>
        <end position="132"/>
    </location>
</feature>